<keyword evidence="8" id="KW-1185">Reference proteome</keyword>
<evidence type="ECO:0000313" key="7">
    <source>
        <dbReference type="EMBL" id="MBB5754037.1"/>
    </source>
</evidence>
<gene>
    <name evidence="7" type="ORF">GGQ63_003112</name>
</gene>
<dbReference type="PANTHER" id="PTHR22777:SF27">
    <property type="entry name" value="MAGNESIUM AND COBALT EFFLUX PROTEIN CORC"/>
    <property type="match status" value="1"/>
</dbReference>
<dbReference type="Gene3D" id="3.10.580.10">
    <property type="entry name" value="CBS-domain"/>
    <property type="match status" value="1"/>
</dbReference>
<dbReference type="SUPFAM" id="SSF54631">
    <property type="entry name" value="CBS-domain pair"/>
    <property type="match status" value="1"/>
</dbReference>
<feature type="region of interest" description="Disordered" evidence="5">
    <location>
        <begin position="1"/>
        <end position="33"/>
    </location>
</feature>
<accession>A0A7W9FNR3</accession>
<dbReference type="InterPro" id="IPR036318">
    <property type="entry name" value="FAD-bd_PCMH-like_sf"/>
</dbReference>
<name>A0A7W9FNR3_9HYPH</name>
<dbReference type="InterPro" id="IPR000644">
    <property type="entry name" value="CBS_dom"/>
</dbReference>
<comment type="caution">
    <text evidence="7">The sequence shown here is derived from an EMBL/GenBank/DDBJ whole genome shotgun (WGS) entry which is preliminary data.</text>
</comment>
<evidence type="ECO:0000259" key="6">
    <source>
        <dbReference type="PROSITE" id="PS51371"/>
    </source>
</evidence>
<dbReference type="InterPro" id="IPR016169">
    <property type="entry name" value="FAD-bd_PCMH_sub2"/>
</dbReference>
<feature type="domain" description="CBS" evidence="6">
    <location>
        <begin position="88"/>
        <end position="147"/>
    </location>
</feature>
<dbReference type="PANTHER" id="PTHR22777">
    <property type="entry name" value="HEMOLYSIN-RELATED"/>
    <property type="match status" value="1"/>
</dbReference>
<dbReference type="InterPro" id="IPR005170">
    <property type="entry name" value="Transptr-assoc_dom"/>
</dbReference>
<dbReference type="Proteomes" id="UP000523821">
    <property type="component" value="Unassembled WGS sequence"/>
</dbReference>
<feature type="compositionally biased region" description="Basic and acidic residues" evidence="5">
    <location>
        <begin position="23"/>
        <end position="33"/>
    </location>
</feature>
<dbReference type="SUPFAM" id="SSF56176">
    <property type="entry name" value="FAD-binding/transporter-associated domain-like"/>
    <property type="match status" value="1"/>
</dbReference>
<dbReference type="RefSeq" id="WP_183857377.1">
    <property type="nucleotide sequence ID" value="NZ_JACHOO010000006.1"/>
</dbReference>
<protein>
    <submittedName>
        <fullName evidence="7">CBS domain containing-hemolysin-like protein</fullName>
    </submittedName>
</protein>
<sequence length="331" mass="36608">MSDQDASPLAGDLSTEPQSRSAPEAREAERPSESWLERIIRAVGLRPAHSARDEIEDALEDPDAFTPEERRMLRNLLDLSEIRVEDVMVPRADILAVEIGWPIAEVVAAFRDSGHSRMPVYRETLDDPVGMVHIKDLMNWLTKAAETGTGLGFEKVDLSTPLEKTDLVRRVLFVPPSMPAATLLATMRESRVQMALVIDEHGGVDGLASLEDVVEIVFGEIEDEHDEDDEALIVPDGEGIFLVDGRIDLDDVEAVLGEPLAPGAVDSEVDTLGGLVFTLLGRIPRRGERVVVPGGYELDIVDADTRRVRRVRLYRPGFAPELRRMPRLRSA</sequence>
<dbReference type="AlphaFoldDB" id="A0A7W9FNR3"/>
<evidence type="ECO:0000256" key="3">
    <source>
        <dbReference type="ARBA" id="ARBA00023122"/>
    </source>
</evidence>
<dbReference type="InterPro" id="IPR046342">
    <property type="entry name" value="CBS_dom_sf"/>
</dbReference>
<organism evidence="7 8">
    <name type="scientific">Prosthecomicrobium pneumaticum</name>
    <dbReference type="NCBI Taxonomy" id="81895"/>
    <lineage>
        <taxon>Bacteria</taxon>
        <taxon>Pseudomonadati</taxon>
        <taxon>Pseudomonadota</taxon>
        <taxon>Alphaproteobacteria</taxon>
        <taxon>Hyphomicrobiales</taxon>
        <taxon>Kaistiaceae</taxon>
        <taxon>Prosthecomicrobium</taxon>
    </lineage>
</organism>
<dbReference type="SMART" id="SM01091">
    <property type="entry name" value="CorC_HlyC"/>
    <property type="match status" value="1"/>
</dbReference>
<dbReference type="Pfam" id="PF00571">
    <property type="entry name" value="CBS"/>
    <property type="match status" value="2"/>
</dbReference>
<dbReference type="InterPro" id="IPR044751">
    <property type="entry name" value="Ion_transp-like_CBS"/>
</dbReference>
<dbReference type="GO" id="GO:0005886">
    <property type="term" value="C:plasma membrane"/>
    <property type="evidence" value="ECO:0007669"/>
    <property type="project" value="TreeGrafter"/>
</dbReference>
<dbReference type="EMBL" id="JACHOO010000006">
    <property type="protein sequence ID" value="MBB5754037.1"/>
    <property type="molecule type" value="Genomic_DNA"/>
</dbReference>
<dbReference type="GO" id="GO:0050660">
    <property type="term" value="F:flavin adenine dinucleotide binding"/>
    <property type="evidence" value="ECO:0007669"/>
    <property type="project" value="InterPro"/>
</dbReference>
<evidence type="ECO:0000256" key="5">
    <source>
        <dbReference type="SAM" id="MobiDB-lite"/>
    </source>
</evidence>
<keyword evidence="3 4" id="KW-0129">CBS domain</keyword>
<evidence type="ECO:0000256" key="2">
    <source>
        <dbReference type="ARBA" id="ARBA00022737"/>
    </source>
</evidence>
<comment type="similarity">
    <text evidence="1">Belongs to the UPF0053 family. Hemolysin C subfamily.</text>
</comment>
<evidence type="ECO:0000256" key="1">
    <source>
        <dbReference type="ARBA" id="ARBA00006446"/>
    </source>
</evidence>
<evidence type="ECO:0000313" key="8">
    <source>
        <dbReference type="Proteomes" id="UP000523821"/>
    </source>
</evidence>
<proteinExistence type="inferred from homology"/>
<evidence type="ECO:0000256" key="4">
    <source>
        <dbReference type="PROSITE-ProRule" id="PRU00703"/>
    </source>
</evidence>
<dbReference type="Gene3D" id="3.30.465.10">
    <property type="match status" value="1"/>
</dbReference>
<feature type="domain" description="CBS" evidence="6">
    <location>
        <begin position="167"/>
        <end position="227"/>
    </location>
</feature>
<dbReference type="CDD" id="cd04590">
    <property type="entry name" value="CBS_pair_CorC_HlyC_assoc"/>
    <property type="match status" value="1"/>
</dbReference>
<keyword evidence="2" id="KW-0677">Repeat</keyword>
<dbReference type="Pfam" id="PF03471">
    <property type="entry name" value="CorC_HlyC"/>
    <property type="match status" value="1"/>
</dbReference>
<reference evidence="7 8" key="1">
    <citation type="submission" date="2020-08" db="EMBL/GenBank/DDBJ databases">
        <title>Genomic Encyclopedia of Type Strains, Phase IV (KMG-IV): sequencing the most valuable type-strain genomes for metagenomic binning, comparative biology and taxonomic classification.</title>
        <authorList>
            <person name="Goeker M."/>
        </authorList>
    </citation>
    <scope>NUCLEOTIDE SEQUENCE [LARGE SCALE GENOMIC DNA]</scope>
    <source>
        <strain evidence="7 8">DSM 16268</strain>
    </source>
</reference>
<dbReference type="PROSITE" id="PS51371">
    <property type="entry name" value="CBS"/>
    <property type="match status" value="2"/>
</dbReference>
<dbReference type="FunFam" id="3.10.580.10:FF:000002">
    <property type="entry name" value="Magnesium/cobalt efflux protein CorC"/>
    <property type="match status" value="1"/>
</dbReference>